<name>E1X2D4_HALMS</name>
<keyword evidence="4" id="KW-1185">Reference proteome</keyword>
<dbReference type="InterPro" id="IPR029062">
    <property type="entry name" value="Class_I_gatase-like"/>
</dbReference>
<evidence type="ECO:0000259" key="2">
    <source>
        <dbReference type="Pfam" id="PF00117"/>
    </source>
</evidence>
<dbReference type="OrthoDB" id="9786812at2"/>
<dbReference type="PANTHER" id="PTHR43418">
    <property type="entry name" value="MULTIFUNCTIONAL TRYPTOPHAN BIOSYNTHESIS PROTEIN-RELATED"/>
    <property type="match status" value="1"/>
</dbReference>
<dbReference type="eggNOG" id="COG0512">
    <property type="taxonomic scope" value="Bacteria"/>
</dbReference>
<evidence type="ECO:0000256" key="1">
    <source>
        <dbReference type="ARBA" id="ARBA00022962"/>
    </source>
</evidence>
<reference evidence="4" key="1">
    <citation type="journal article" date="2013" name="ISME J.">
        <title>A small predatory core genome in the divergent marine Bacteriovorax marinus SJ and the terrestrial Bdellovibrio bacteriovorus.</title>
        <authorList>
            <person name="Crossman L.C."/>
            <person name="Chen H."/>
            <person name="Cerdeno-Tarraga A.M."/>
            <person name="Brooks K."/>
            <person name="Quail M.A."/>
            <person name="Pineiro S.A."/>
            <person name="Hobley L."/>
            <person name="Sockett R.E."/>
            <person name="Bentley S.D."/>
            <person name="Parkhill J."/>
            <person name="Williams H.N."/>
            <person name="Stine O.C."/>
        </authorList>
    </citation>
    <scope>NUCLEOTIDE SEQUENCE [LARGE SCALE GENOMIC DNA]</scope>
    <source>
        <strain evidence="4">ATCC BAA-682 / DSM 15412 / SJ</strain>
    </source>
</reference>
<dbReference type="PROSITE" id="PS51273">
    <property type="entry name" value="GATASE_TYPE_1"/>
    <property type="match status" value="1"/>
</dbReference>
<dbReference type="GO" id="GO:0000162">
    <property type="term" value="P:L-tryptophan biosynthetic process"/>
    <property type="evidence" value="ECO:0007669"/>
    <property type="project" value="TreeGrafter"/>
</dbReference>
<proteinExistence type="predicted"/>
<dbReference type="GO" id="GO:0004049">
    <property type="term" value="F:anthranilate synthase activity"/>
    <property type="evidence" value="ECO:0007669"/>
    <property type="project" value="TreeGrafter"/>
</dbReference>
<dbReference type="GO" id="GO:0046820">
    <property type="term" value="F:4-amino-4-deoxychorismate synthase activity"/>
    <property type="evidence" value="ECO:0007669"/>
    <property type="project" value="TreeGrafter"/>
</dbReference>
<dbReference type="GO" id="GO:0046654">
    <property type="term" value="P:tetrahydrofolate biosynthetic process"/>
    <property type="evidence" value="ECO:0007669"/>
    <property type="project" value="TreeGrafter"/>
</dbReference>
<dbReference type="AlphaFoldDB" id="E1X2D4"/>
<protein>
    <submittedName>
        <fullName evidence="3">Anthranilate synthase component II</fullName>
    </submittedName>
</protein>
<dbReference type="GO" id="GO:0005829">
    <property type="term" value="C:cytosol"/>
    <property type="evidence" value="ECO:0007669"/>
    <property type="project" value="TreeGrafter"/>
</dbReference>
<evidence type="ECO:0000313" key="3">
    <source>
        <dbReference type="EMBL" id="CBW26701.1"/>
    </source>
</evidence>
<dbReference type="KEGG" id="bmx:BMS_1881"/>
<evidence type="ECO:0000313" key="4">
    <source>
        <dbReference type="Proteomes" id="UP000008963"/>
    </source>
</evidence>
<dbReference type="PANTHER" id="PTHR43418:SF4">
    <property type="entry name" value="MULTIFUNCTIONAL TRYPTOPHAN BIOSYNTHESIS PROTEIN"/>
    <property type="match status" value="1"/>
</dbReference>
<dbReference type="Gene3D" id="3.40.50.880">
    <property type="match status" value="1"/>
</dbReference>
<feature type="domain" description="Glutamine amidotransferase" evidence="2">
    <location>
        <begin position="4"/>
        <end position="187"/>
    </location>
</feature>
<sequence length="190" mass="21777">MRVLILDFEDSFTFNIFSTLKSMNIEVEILHFREFQIDMGEYFSHIVLGPGPGHIEDYVDFSFVVSKLILDSLSEKIKLIGICLGHQLIQHELGRSISRLETPIHGQSQSIFFPDSSALVKELRSRELEVQLYNSWAVRPRDIDYNFDLEILGSEGEILASISKNIVTYQFHCESIGTSCQQELFSQILV</sequence>
<dbReference type="PRINTS" id="PR00096">
    <property type="entry name" value="GATASE"/>
</dbReference>
<dbReference type="Pfam" id="PF00117">
    <property type="entry name" value="GATase"/>
    <property type="match status" value="1"/>
</dbReference>
<dbReference type="EMBL" id="FQ312005">
    <property type="protein sequence ID" value="CBW26701.1"/>
    <property type="molecule type" value="Genomic_DNA"/>
</dbReference>
<keyword evidence="1" id="KW-0315">Glutamine amidotransferase</keyword>
<gene>
    <name evidence="3" type="primary">trpG</name>
    <name evidence="3" type="ordered locus">BMS_1881</name>
</gene>
<dbReference type="CDD" id="cd01743">
    <property type="entry name" value="GATase1_Anthranilate_Synthase"/>
    <property type="match status" value="1"/>
</dbReference>
<dbReference type="PATRIC" id="fig|862908.3.peg.1786"/>
<dbReference type="InterPro" id="IPR017926">
    <property type="entry name" value="GATASE"/>
</dbReference>
<dbReference type="Proteomes" id="UP000008963">
    <property type="component" value="Chromosome"/>
</dbReference>
<dbReference type="STRING" id="862908.BMS_1881"/>
<dbReference type="InterPro" id="IPR006221">
    <property type="entry name" value="TrpG/PapA_dom"/>
</dbReference>
<dbReference type="InterPro" id="IPR050472">
    <property type="entry name" value="Anth_synth/Amidotransfase"/>
</dbReference>
<dbReference type="SUPFAM" id="SSF52317">
    <property type="entry name" value="Class I glutamine amidotransferase-like"/>
    <property type="match status" value="1"/>
</dbReference>
<dbReference type="RefSeq" id="WP_014244482.1">
    <property type="nucleotide sequence ID" value="NC_016620.1"/>
</dbReference>
<accession>E1X2D4</accession>
<organism evidence="3 4">
    <name type="scientific">Halobacteriovorax marinus (strain ATCC BAA-682 / DSM 15412 / SJ)</name>
    <name type="common">Bacteriovorax marinus</name>
    <dbReference type="NCBI Taxonomy" id="862908"/>
    <lineage>
        <taxon>Bacteria</taxon>
        <taxon>Pseudomonadati</taxon>
        <taxon>Bdellovibrionota</taxon>
        <taxon>Bacteriovoracia</taxon>
        <taxon>Bacteriovoracales</taxon>
        <taxon>Halobacteriovoraceae</taxon>
        <taxon>Halobacteriovorax</taxon>
    </lineage>
</organism>
<dbReference type="PRINTS" id="PR00097">
    <property type="entry name" value="ANTSNTHASEII"/>
</dbReference>
<dbReference type="HOGENOM" id="CLU_014340_1_2_7"/>